<gene>
    <name evidence="4" type="ORF">ABZV61_21460</name>
</gene>
<protein>
    <submittedName>
        <fullName evidence="4">Fibronectin type III-like domain-contianing protein</fullName>
    </submittedName>
</protein>
<accession>A0ABV2UBT6</accession>
<dbReference type="InterPro" id="IPR013783">
    <property type="entry name" value="Ig-like_fold"/>
</dbReference>
<keyword evidence="2" id="KW-0378">Hydrolase</keyword>
<evidence type="ECO:0000313" key="4">
    <source>
        <dbReference type="EMBL" id="MET8435306.1"/>
    </source>
</evidence>
<dbReference type="Gene3D" id="2.60.40.10">
    <property type="entry name" value="Immunoglobulins"/>
    <property type="match status" value="1"/>
</dbReference>
<dbReference type="InterPro" id="IPR026891">
    <property type="entry name" value="Fn3-like"/>
</dbReference>
<dbReference type="Pfam" id="PF14310">
    <property type="entry name" value="Fn3-like"/>
    <property type="match status" value="1"/>
</dbReference>
<dbReference type="EMBL" id="JBEXIP010000017">
    <property type="protein sequence ID" value="MET8435306.1"/>
    <property type="molecule type" value="Genomic_DNA"/>
</dbReference>
<name>A0ABV2UBT6_9ACTN</name>
<comment type="caution">
    <text evidence="4">The sequence shown here is derived from an EMBL/GenBank/DDBJ whole genome shotgun (WGS) entry which is preliminary data.</text>
</comment>
<proteinExistence type="inferred from homology"/>
<evidence type="ECO:0000256" key="1">
    <source>
        <dbReference type="ARBA" id="ARBA00005336"/>
    </source>
</evidence>
<dbReference type="RefSeq" id="WP_356497235.1">
    <property type="nucleotide sequence ID" value="NZ_JBEXIP010000017.1"/>
</dbReference>
<dbReference type="SMART" id="SM01217">
    <property type="entry name" value="Fn3_like"/>
    <property type="match status" value="1"/>
</dbReference>
<dbReference type="Proteomes" id="UP001550044">
    <property type="component" value="Unassembled WGS sequence"/>
</dbReference>
<evidence type="ECO:0000313" key="5">
    <source>
        <dbReference type="Proteomes" id="UP001550044"/>
    </source>
</evidence>
<sequence length="83" mass="9064">MCTSGPFGASDSAERPARWLAGFARVEAAPGGTVEAVIELERRAYELWDQTAYEWTLVPGSYEVQAARSLGDVRLTATTEIKE</sequence>
<keyword evidence="5" id="KW-1185">Reference proteome</keyword>
<dbReference type="InterPro" id="IPR050288">
    <property type="entry name" value="Cellulose_deg_GH3"/>
</dbReference>
<dbReference type="PANTHER" id="PTHR42715">
    <property type="entry name" value="BETA-GLUCOSIDASE"/>
    <property type="match status" value="1"/>
</dbReference>
<feature type="domain" description="Fibronectin type III-like" evidence="3">
    <location>
        <begin position="8"/>
        <end position="70"/>
    </location>
</feature>
<comment type="similarity">
    <text evidence="1">Belongs to the glycosyl hydrolase 3 family.</text>
</comment>
<organism evidence="4 5">
    <name type="scientific">Streptomyces sp. 900116325</name>
    <dbReference type="NCBI Taxonomy" id="3154295"/>
    <lineage>
        <taxon>Bacteria</taxon>
        <taxon>Bacillati</taxon>
        <taxon>Actinomycetota</taxon>
        <taxon>Actinomycetes</taxon>
        <taxon>Kitasatosporales</taxon>
        <taxon>Streptomycetaceae</taxon>
        <taxon>Streptomyces</taxon>
    </lineage>
</organism>
<evidence type="ECO:0000256" key="2">
    <source>
        <dbReference type="ARBA" id="ARBA00022801"/>
    </source>
</evidence>
<dbReference type="PANTHER" id="PTHR42715:SF10">
    <property type="entry name" value="BETA-GLUCOSIDASE"/>
    <property type="match status" value="1"/>
</dbReference>
<reference evidence="4 5" key="1">
    <citation type="submission" date="2024-06" db="EMBL/GenBank/DDBJ databases">
        <title>The Natural Products Discovery Center: Release of the First 8490 Sequenced Strains for Exploring Actinobacteria Biosynthetic Diversity.</title>
        <authorList>
            <person name="Kalkreuter E."/>
            <person name="Kautsar S.A."/>
            <person name="Yang D."/>
            <person name="Bader C.D."/>
            <person name="Teijaro C.N."/>
            <person name="Fluegel L."/>
            <person name="Davis C.M."/>
            <person name="Simpson J.R."/>
            <person name="Lauterbach L."/>
            <person name="Steele A.D."/>
            <person name="Gui C."/>
            <person name="Meng S."/>
            <person name="Li G."/>
            <person name="Viehrig K."/>
            <person name="Ye F."/>
            <person name="Su P."/>
            <person name="Kiefer A.F."/>
            <person name="Nichols A."/>
            <person name="Cepeda A.J."/>
            <person name="Yan W."/>
            <person name="Fan B."/>
            <person name="Jiang Y."/>
            <person name="Adhikari A."/>
            <person name="Zheng C.-J."/>
            <person name="Schuster L."/>
            <person name="Cowan T.M."/>
            <person name="Smanski M.J."/>
            <person name="Chevrette M.G."/>
            <person name="De Carvalho L.P.S."/>
            <person name="Shen B."/>
        </authorList>
    </citation>
    <scope>NUCLEOTIDE SEQUENCE [LARGE SCALE GENOMIC DNA]</scope>
    <source>
        <strain evidence="4 5">NPDC005137</strain>
    </source>
</reference>
<evidence type="ECO:0000259" key="3">
    <source>
        <dbReference type="SMART" id="SM01217"/>
    </source>
</evidence>